<dbReference type="AlphaFoldDB" id="F8NRD5"/>
<accession>F8NRD5</accession>
<sequence>MREGLFLSKAFAQSMQPNKIVPFFYRASGTFNPEDITITTLVTSNRFKVFAQLVERYQGPISVTVHIKSDSSHTTALLNELHKLYASSPSMATFVDVHLVLDPFDRQLNTWRNIARFFARTDFVMMLDVDFVVCTDFRAAVRASKAVMARLSEGYTALVVPAFEYLKQADGADQKKFPRDKNVCISIHSSLSLTHFSLLQSLLSLVKAKKIDMFHRSWAPGHNSTDYARFYSSQPGEVYKVTQYHSAYEPYVIFKKTGPPWCDERFIGYGGNKAACLFEMYLSGMSFYVLSDHFLVHQSHLYEEAARRQERKSNRKIYQDFKEEACLRCVFFLSFSLSILSVYAIQHHTYYVTDI</sequence>
<dbReference type="PANTHER" id="PTHR12270:SF25">
    <property type="entry name" value="GLYCOSYLTRANSFERASE-LIKE PROTEIN LARGE"/>
    <property type="match status" value="1"/>
</dbReference>
<protein>
    <submittedName>
        <fullName evidence="7">Glycosyltransferase family 49 protein</fullName>
    </submittedName>
</protein>
<dbReference type="Pfam" id="PF13896">
    <property type="entry name" value="Glyco_transf_49"/>
    <property type="match status" value="2"/>
</dbReference>
<dbReference type="GeneID" id="18809461"/>
<evidence type="ECO:0000256" key="4">
    <source>
        <dbReference type="ARBA" id="ARBA00022989"/>
    </source>
</evidence>
<keyword evidence="5" id="KW-0472">Membrane</keyword>
<evidence type="ECO:0000256" key="5">
    <source>
        <dbReference type="ARBA" id="ARBA00023136"/>
    </source>
</evidence>
<dbReference type="RefSeq" id="XP_007316427.1">
    <property type="nucleotide sequence ID" value="XM_007316365.1"/>
</dbReference>
<dbReference type="PANTHER" id="PTHR12270">
    <property type="entry name" value="GLYCOSYLTRANSFERASE-RELATED"/>
    <property type="match status" value="1"/>
</dbReference>
<dbReference type="Proteomes" id="UP000008064">
    <property type="component" value="Unassembled WGS sequence"/>
</dbReference>
<organism>
    <name type="scientific">Serpula lacrymans var. lacrymans (strain S7.9)</name>
    <name type="common">Dry rot fungus</name>
    <dbReference type="NCBI Taxonomy" id="578457"/>
    <lineage>
        <taxon>Eukaryota</taxon>
        <taxon>Fungi</taxon>
        <taxon>Dikarya</taxon>
        <taxon>Basidiomycota</taxon>
        <taxon>Agaricomycotina</taxon>
        <taxon>Agaricomycetes</taxon>
        <taxon>Agaricomycetidae</taxon>
        <taxon>Boletales</taxon>
        <taxon>Coniophorineae</taxon>
        <taxon>Serpulaceae</taxon>
        <taxon>Serpula</taxon>
    </lineage>
</organism>
<evidence type="ECO:0000256" key="3">
    <source>
        <dbReference type="ARBA" id="ARBA00022968"/>
    </source>
</evidence>
<reference evidence="7" key="1">
    <citation type="submission" date="2011-04" db="EMBL/GenBank/DDBJ databases">
        <title>Evolution of plant cell wall degrading machinery underlies the functional diversity of forest fungi.</title>
        <authorList>
            <consortium name="US DOE Joint Genome Institute (JGI-PGF)"/>
            <person name="Eastwood D.C."/>
            <person name="Floudas D."/>
            <person name="Binder M."/>
            <person name="Majcherczyk A."/>
            <person name="Schneider P."/>
            <person name="Aerts A."/>
            <person name="Asiegbu F.O."/>
            <person name="Baker S.E."/>
            <person name="Barry K."/>
            <person name="Bendiksby M."/>
            <person name="Blumentritt M."/>
            <person name="Coutinho P.M."/>
            <person name="Cullen D."/>
            <person name="Cullen D."/>
            <person name="Gathman A."/>
            <person name="Goodell B."/>
            <person name="Henrissat B."/>
            <person name="Ihrmark K."/>
            <person name="Kauserud H."/>
            <person name="Kohler A."/>
            <person name="LaButti K."/>
            <person name="Lapidus A."/>
            <person name="Lavin J.L."/>
            <person name="Lee Y.-H."/>
            <person name="Lindquist E."/>
            <person name="Lilly W."/>
            <person name="Lucas S."/>
            <person name="Morin E."/>
            <person name="Murat C."/>
            <person name="Oguiza J.A."/>
            <person name="Park J."/>
            <person name="Pisabarro A.G."/>
            <person name="Riley R."/>
            <person name="Rosling A."/>
            <person name="Salamov A."/>
            <person name="Schmidt O."/>
            <person name="Schmutz J."/>
            <person name="Skrede I."/>
            <person name="Stenlid J."/>
            <person name="Wiebenga A."/>
            <person name="Xie X."/>
            <person name="Kues U."/>
            <person name="Hibbett D.S."/>
            <person name="Hoffmeister D."/>
            <person name="Hogberg N."/>
            <person name="Martin F."/>
            <person name="Grigoriev I.V."/>
            <person name="Watkinson S.C."/>
        </authorList>
    </citation>
    <scope>NUCLEOTIDE SEQUENCE</scope>
    <source>
        <strain evidence="7">S7.9</strain>
    </source>
</reference>
<evidence type="ECO:0000256" key="6">
    <source>
        <dbReference type="ARBA" id="ARBA00023180"/>
    </source>
</evidence>
<keyword evidence="7" id="KW-0808">Transferase</keyword>
<comment type="subcellular location">
    <subcellularLocation>
        <location evidence="1">Membrane</location>
        <topology evidence="1">Single-pass type II membrane protein</topology>
    </subcellularLocation>
</comment>
<name>F8NRD5_SERL9</name>
<keyword evidence="3" id="KW-0735">Signal-anchor</keyword>
<dbReference type="GO" id="GO:0015020">
    <property type="term" value="F:glucuronosyltransferase activity"/>
    <property type="evidence" value="ECO:0007669"/>
    <property type="project" value="TreeGrafter"/>
</dbReference>
<keyword evidence="6" id="KW-0325">Glycoprotein</keyword>
<gene>
    <name evidence="7" type="ORF">SERLADRAFT_355208</name>
</gene>
<dbReference type="InterPro" id="IPR051292">
    <property type="entry name" value="Xyl/GlcA_transferase"/>
</dbReference>
<keyword evidence="4" id="KW-1133">Transmembrane helix</keyword>
<dbReference type="GO" id="GO:0035269">
    <property type="term" value="P:protein O-linked glycosylation via mannose"/>
    <property type="evidence" value="ECO:0007669"/>
    <property type="project" value="TreeGrafter"/>
</dbReference>
<dbReference type="GO" id="GO:0016020">
    <property type="term" value="C:membrane"/>
    <property type="evidence" value="ECO:0007669"/>
    <property type="project" value="UniProtKB-SubCell"/>
</dbReference>
<evidence type="ECO:0000256" key="2">
    <source>
        <dbReference type="ARBA" id="ARBA00022692"/>
    </source>
</evidence>
<dbReference type="GO" id="GO:0042285">
    <property type="term" value="F:xylosyltransferase activity"/>
    <property type="evidence" value="ECO:0007669"/>
    <property type="project" value="TreeGrafter"/>
</dbReference>
<keyword evidence="2" id="KW-0812">Transmembrane</keyword>
<dbReference type="HOGENOM" id="CLU_034771_2_0_1"/>
<evidence type="ECO:0000313" key="7">
    <source>
        <dbReference type="EMBL" id="EGO26254.1"/>
    </source>
</evidence>
<dbReference type="KEGG" id="sla:SERLADRAFT_355208"/>
<proteinExistence type="predicted"/>
<evidence type="ECO:0000256" key="1">
    <source>
        <dbReference type="ARBA" id="ARBA00004606"/>
    </source>
</evidence>
<dbReference type="EMBL" id="GL945432">
    <property type="protein sequence ID" value="EGO26254.1"/>
    <property type="molecule type" value="Genomic_DNA"/>
</dbReference>
<dbReference type="OrthoDB" id="411524at2759"/>